<feature type="region of interest" description="Disordered" evidence="1">
    <location>
        <begin position="1"/>
        <end position="39"/>
    </location>
</feature>
<accession>A0A0D6EP77</accession>
<feature type="compositionally biased region" description="Basic and acidic residues" evidence="1">
    <location>
        <begin position="67"/>
        <end position="78"/>
    </location>
</feature>
<proteinExistence type="predicted"/>
<evidence type="ECO:0000256" key="1">
    <source>
        <dbReference type="SAM" id="MobiDB-lite"/>
    </source>
</evidence>
<dbReference type="OrthoDB" id="2537909at2759"/>
<feature type="compositionally biased region" description="Acidic residues" evidence="1">
    <location>
        <begin position="86"/>
        <end position="97"/>
    </location>
</feature>
<organism evidence="2 3">
    <name type="scientific">Sporidiobolus salmonicolor</name>
    <name type="common">Yeast-like fungus</name>
    <name type="synonym">Sporobolomyces salmonicolor</name>
    <dbReference type="NCBI Taxonomy" id="5005"/>
    <lineage>
        <taxon>Eukaryota</taxon>
        <taxon>Fungi</taxon>
        <taxon>Dikarya</taxon>
        <taxon>Basidiomycota</taxon>
        <taxon>Pucciniomycotina</taxon>
        <taxon>Microbotryomycetes</taxon>
        <taxon>Sporidiobolales</taxon>
        <taxon>Sporidiobolaceae</taxon>
        <taxon>Sporobolomyces</taxon>
    </lineage>
</organism>
<reference evidence="3" key="1">
    <citation type="submission" date="2015-02" db="EMBL/GenBank/DDBJ databases">
        <authorList>
            <person name="Gon?alves P."/>
        </authorList>
    </citation>
    <scope>NUCLEOTIDE SEQUENCE [LARGE SCALE GENOMIC DNA]</scope>
</reference>
<dbReference type="Proteomes" id="UP000243876">
    <property type="component" value="Unassembled WGS sequence"/>
</dbReference>
<feature type="compositionally biased region" description="Polar residues" evidence="1">
    <location>
        <begin position="28"/>
        <end position="39"/>
    </location>
</feature>
<evidence type="ECO:0000313" key="3">
    <source>
        <dbReference type="Proteomes" id="UP000243876"/>
    </source>
</evidence>
<gene>
    <name evidence="2" type="primary">SPOSA6832_03459</name>
</gene>
<sequence>MTTLRITYSITPPLSFTPGASPAPPPQTATFSYPLSTSSPVSHLESLELALGQARGQMNETLTEWKDALKGEESEKEKKKGKKAIEEDEEDEGEDED</sequence>
<dbReference type="EMBL" id="CENE01000017">
    <property type="protein sequence ID" value="CEQ41724.1"/>
    <property type="molecule type" value="Genomic_DNA"/>
</dbReference>
<name>A0A0D6EP77_SPOSA</name>
<dbReference type="AlphaFoldDB" id="A0A0D6EP77"/>
<keyword evidence="3" id="KW-1185">Reference proteome</keyword>
<protein>
    <submittedName>
        <fullName evidence="2">SPOSA6832_03459-mRNA-1:cds</fullName>
    </submittedName>
</protein>
<feature type="region of interest" description="Disordered" evidence="1">
    <location>
        <begin position="67"/>
        <end position="97"/>
    </location>
</feature>
<feature type="compositionally biased region" description="Polar residues" evidence="1">
    <location>
        <begin position="1"/>
        <end position="14"/>
    </location>
</feature>
<evidence type="ECO:0000313" key="2">
    <source>
        <dbReference type="EMBL" id="CEQ41724.1"/>
    </source>
</evidence>